<keyword evidence="4" id="KW-0028">Amino-acid biosynthesis</keyword>
<comment type="pathway">
    <text evidence="4">Metabolic intermediate biosynthesis; chorismate biosynthesis; chorismate from D-erythrose 4-phosphate and phosphoenolpyruvate: step 1/7.</text>
</comment>
<evidence type="ECO:0000256" key="3">
    <source>
        <dbReference type="PIRSR" id="PIRSR602480-1"/>
    </source>
</evidence>
<dbReference type="GO" id="GO:0009073">
    <property type="term" value="P:aromatic amino acid family biosynthetic process"/>
    <property type="evidence" value="ECO:0007669"/>
    <property type="project" value="UniProtKB-KW"/>
</dbReference>
<dbReference type="GO" id="GO:0008652">
    <property type="term" value="P:amino acid biosynthetic process"/>
    <property type="evidence" value="ECO:0007669"/>
    <property type="project" value="UniProtKB-KW"/>
</dbReference>
<dbReference type="RefSeq" id="WP_012825528.1">
    <property type="nucleotide sequence ID" value="NC_013440.1"/>
</dbReference>
<dbReference type="NCBIfam" id="TIGR01358">
    <property type="entry name" value="DAHP_synth_II"/>
    <property type="match status" value="1"/>
</dbReference>
<dbReference type="EMBL" id="CP001804">
    <property type="protein sequence ID" value="ACY12901.1"/>
    <property type="molecule type" value="Genomic_DNA"/>
</dbReference>
<feature type="binding site" evidence="3">
    <location>
        <position position="359"/>
    </location>
    <ligand>
        <name>Mn(2+)</name>
        <dbReference type="ChEBI" id="CHEBI:29035"/>
    </ligand>
</feature>
<keyword evidence="3" id="KW-0170">Cobalt</keyword>
<evidence type="ECO:0000256" key="2">
    <source>
        <dbReference type="ARBA" id="ARBA00022679"/>
    </source>
</evidence>
<dbReference type="Gene3D" id="3.20.20.70">
    <property type="entry name" value="Aldolase class I"/>
    <property type="match status" value="1"/>
</dbReference>
<feature type="binding site" evidence="3">
    <location>
        <position position="296"/>
    </location>
    <ligand>
        <name>phosphoenolpyruvate</name>
        <dbReference type="ChEBI" id="CHEBI:58702"/>
    </ligand>
</feature>
<comment type="cofactor">
    <cofactor evidence="3">
        <name>Mn(2+)</name>
        <dbReference type="ChEBI" id="CHEBI:29035"/>
    </cofactor>
    <cofactor evidence="3">
        <name>Co(2+)</name>
        <dbReference type="ChEBI" id="CHEBI:48828"/>
    </cofactor>
    <cofactor evidence="3">
        <name>Cd(2+)</name>
        <dbReference type="ChEBI" id="CHEBI:48775"/>
    </cofactor>
    <text evidence="3">Binds 1 divalent cation per subunit. The enzyme is active with manganese, cobalt or cadmium ions.</text>
</comment>
<dbReference type="OrthoDB" id="9766852at2"/>
<keyword evidence="7" id="KW-1185">Reference proteome</keyword>
<dbReference type="InterPro" id="IPR002480">
    <property type="entry name" value="DAHP_synth_2"/>
</dbReference>
<feature type="binding site" evidence="3">
    <location>
        <position position="76"/>
    </location>
    <ligand>
        <name>Mn(2+)</name>
        <dbReference type="ChEBI" id="CHEBI:29035"/>
    </ligand>
</feature>
<sequence length="459" mass="51365">MKPNSTPSAAAWSPTSWQEKTATQQATYPDQEALDRVVAQIARLPPLVTSWEIEALKEKLGRAARGEAFLLQGGDCAESFDNCDSQTIAGKLKVLLQMSLVLTHGIRRPIIRVGRIAGQYAKPRSADTESRGEVTLPSYRGDLVNRLAFTDEDRTPNPDLMLRGYERAALTLNFIRALADGGFADLHHPEYWDLSFAQHHDTEGHYERIVASIRDAIAFMESVGEMRLTGLGRVDFYTSHEGLMLHYEQAQTRRVPRRDGWYNLSTHMPWIGMRTATMDSAHIEYFRGIRNPVAVKLGPAVTPEWITQLLDVLHPDDEPGRLTFIHRLGAEKVSDLLPRMIDTVQRSGKTVLWTVDPMHGNTESTERGVKTRHFDKILAEVEASFEIHESMGSTLGGVHLELTGDNVTECVGGARGLSEADLERAYRSTVDPRLNAEQALELALRVTQHLHTSNQSSRR</sequence>
<dbReference type="eggNOG" id="COG3200">
    <property type="taxonomic scope" value="Bacteria"/>
</dbReference>
<evidence type="ECO:0000256" key="1">
    <source>
        <dbReference type="ARBA" id="ARBA00008911"/>
    </source>
</evidence>
<feature type="binding site" evidence="3">
    <location>
        <position position="401"/>
    </location>
    <ligand>
        <name>Mn(2+)</name>
        <dbReference type="ChEBI" id="CHEBI:29035"/>
    </ligand>
</feature>
<proteinExistence type="inferred from homology"/>
<accession>D0LHN9</accession>
<evidence type="ECO:0000256" key="5">
    <source>
        <dbReference type="SAM" id="MobiDB-lite"/>
    </source>
</evidence>
<feature type="binding site" evidence="3">
    <location>
        <position position="115"/>
    </location>
    <ligand>
        <name>phosphoenolpyruvate</name>
        <dbReference type="ChEBI" id="CHEBI:58702"/>
    </ligand>
</feature>
<protein>
    <recommendedName>
        <fullName evidence="4">Phospho-2-dehydro-3-deoxyheptonate aldolase</fullName>
        <ecNumber evidence="4">2.5.1.54</ecNumber>
    </recommendedName>
</protein>
<dbReference type="PANTHER" id="PTHR21337">
    <property type="entry name" value="PHOSPHO-2-DEHYDRO-3-DEOXYHEPTONATE ALDOLASE 1, 2"/>
    <property type="match status" value="1"/>
</dbReference>
<comment type="catalytic activity">
    <reaction evidence="4">
        <text>D-erythrose 4-phosphate + phosphoenolpyruvate + H2O = 7-phospho-2-dehydro-3-deoxy-D-arabino-heptonate + phosphate</text>
        <dbReference type="Rhea" id="RHEA:14717"/>
        <dbReference type="ChEBI" id="CHEBI:15377"/>
        <dbReference type="ChEBI" id="CHEBI:16897"/>
        <dbReference type="ChEBI" id="CHEBI:43474"/>
        <dbReference type="ChEBI" id="CHEBI:58394"/>
        <dbReference type="ChEBI" id="CHEBI:58702"/>
        <dbReference type="EC" id="2.5.1.54"/>
    </reaction>
</comment>
<dbReference type="Proteomes" id="UP000001880">
    <property type="component" value="Chromosome"/>
</dbReference>
<comment type="similarity">
    <text evidence="1 4">Belongs to the class-II DAHP synthase family.</text>
</comment>
<feature type="binding site" evidence="3">
    <location>
        <position position="327"/>
    </location>
    <ligand>
        <name>phosphoenolpyruvate</name>
        <dbReference type="ChEBI" id="CHEBI:58702"/>
    </ligand>
</feature>
<dbReference type="SUPFAM" id="SSF51569">
    <property type="entry name" value="Aldolase"/>
    <property type="match status" value="1"/>
</dbReference>
<keyword evidence="4" id="KW-0057">Aromatic amino acid biosynthesis</keyword>
<dbReference type="HOGENOM" id="CLU_026885_0_1_7"/>
<dbReference type="KEGG" id="hoh:Hoch_0260"/>
<evidence type="ECO:0000256" key="4">
    <source>
        <dbReference type="RuleBase" id="RU363071"/>
    </source>
</evidence>
<feature type="compositionally biased region" description="Low complexity" evidence="5">
    <location>
        <begin position="1"/>
        <end position="17"/>
    </location>
</feature>
<dbReference type="InterPro" id="IPR013785">
    <property type="entry name" value="Aldolase_TIM"/>
</dbReference>
<evidence type="ECO:0000313" key="7">
    <source>
        <dbReference type="Proteomes" id="UP000001880"/>
    </source>
</evidence>
<dbReference type="Pfam" id="PF01474">
    <property type="entry name" value="DAHP_synth_2"/>
    <property type="match status" value="1"/>
</dbReference>
<name>D0LHN9_HALO1</name>
<dbReference type="AlphaFoldDB" id="D0LHN9"/>
<keyword evidence="2 4" id="KW-0808">Transferase</keyword>
<keyword evidence="3" id="KW-0464">Manganese</keyword>
<feature type="region of interest" description="Disordered" evidence="5">
    <location>
        <begin position="1"/>
        <end position="20"/>
    </location>
</feature>
<reference evidence="6 7" key="1">
    <citation type="journal article" date="2010" name="Stand. Genomic Sci.">
        <title>Complete genome sequence of Haliangium ochraceum type strain (SMP-2).</title>
        <authorList>
            <consortium name="US DOE Joint Genome Institute (JGI-PGF)"/>
            <person name="Ivanova N."/>
            <person name="Daum C."/>
            <person name="Lang E."/>
            <person name="Abt B."/>
            <person name="Kopitz M."/>
            <person name="Saunders E."/>
            <person name="Lapidus A."/>
            <person name="Lucas S."/>
            <person name="Glavina Del Rio T."/>
            <person name="Nolan M."/>
            <person name="Tice H."/>
            <person name="Copeland A."/>
            <person name="Cheng J.F."/>
            <person name="Chen F."/>
            <person name="Bruce D."/>
            <person name="Goodwin L."/>
            <person name="Pitluck S."/>
            <person name="Mavromatis K."/>
            <person name="Pati A."/>
            <person name="Mikhailova N."/>
            <person name="Chen A."/>
            <person name="Palaniappan K."/>
            <person name="Land M."/>
            <person name="Hauser L."/>
            <person name="Chang Y.J."/>
            <person name="Jeffries C.D."/>
            <person name="Detter J.C."/>
            <person name="Brettin T."/>
            <person name="Rohde M."/>
            <person name="Goker M."/>
            <person name="Bristow J."/>
            <person name="Markowitz V."/>
            <person name="Eisen J.A."/>
            <person name="Hugenholtz P."/>
            <person name="Kyrpides N.C."/>
            <person name="Klenk H.P."/>
        </authorList>
    </citation>
    <scope>NUCLEOTIDE SEQUENCE [LARGE SCALE GENOMIC DNA]</scope>
    <source>
        <strain evidence="7">DSM 14365 / CIP 107738 / JCM 11303 / AJ 13395 / SMP-2</strain>
    </source>
</reference>
<dbReference type="PANTHER" id="PTHR21337:SF0">
    <property type="entry name" value="PHOSPHO-2-DEHYDRO-3-DEOXYHEPTONATE ALDOLASE"/>
    <property type="match status" value="1"/>
</dbReference>
<feature type="binding site" evidence="3">
    <location>
        <position position="431"/>
    </location>
    <ligand>
        <name>Mn(2+)</name>
        <dbReference type="ChEBI" id="CHEBI:29035"/>
    </ligand>
</feature>
<dbReference type="STRING" id="502025.Hoch_0260"/>
<keyword evidence="3" id="KW-0104">Cadmium</keyword>
<gene>
    <name evidence="6" type="ordered locus">Hoch_0260</name>
</gene>
<organism evidence="6 7">
    <name type="scientific">Haliangium ochraceum (strain DSM 14365 / JCM 11303 / SMP-2)</name>
    <dbReference type="NCBI Taxonomy" id="502025"/>
    <lineage>
        <taxon>Bacteria</taxon>
        <taxon>Pseudomonadati</taxon>
        <taxon>Myxococcota</taxon>
        <taxon>Polyangia</taxon>
        <taxon>Haliangiales</taxon>
        <taxon>Kofleriaceae</taxon>
        <taxon>Haliangium</taxon>
    </lineage>
</organism>
<dbReference type="EC" id="2.5.1.54" evidence="4"/>
<evidence type="ECO:0000313" key="6">
    <source>
        <dbReference type="EMBL" id="ACY12901.1"/>
    </source>
</evidence>
<dbReference type="GO" id="GO:0003849">
    <property type="term" value="F:3-deoxy-7-phosphoheptulonate synthase activity"/>
    <property type="evidence" value="ECO:0007669"/>
    <property type="project" value="UniProtKB-EC"/>
</dbReference>